<organism evidence="1 2">
    <name type="scientific">Trichodelitschia bisporula</name>
    <dbReference type="NCBI Taxonomy" id="703511"/>
    <lineage>
        <taxon>Eukaryota</taxon>
        <taxon>Fungi</taxon>
        <taxon>Dikarya</taxon>
        <taxon>Ascomycota</taxon>
        <taxon>Pezizomycotina</taxon>
        <taxon>Dothideomycetes</taxon>
        <taxon>Dothideomycetes incertae sedis</taxon>
        <taxon>Phaeotrichales</taxon>
        <taxon>Phaeotrichaceae</taxon>
        <taxon>Trichodelitschia</taxon>
    </lineage>
</organism>
<accession>A0A6G1I518</accession>
<gene>
    <name evidence="1" type="ORF">EJ06DRAFT_323374</name>
</gene>
<keyword evidence="2" id="KW-1185">Reference proteome</keyword>
<evidence type="ECO:0000313" key="1">
    <source>
        <dbReference type="EMBL" id="KAF2403216.1"/>
    </source>
</evidence>
<evidence type="ECO:0000313" key="2">
    <source>
        <dbReference type="Proteomes" id="UP000799640"/>
    </source>
</evidence>
<sequence length="152" mass="17014">MIDSMLKAMTISTPHERRSSGRNYWTTEATLESGRFTFSCHRFGPTEACLCVVHSVDWIWFSPIHTHAAAALYSCLLVLTARGVGETTRRPSLRTVKHLMQENHLTVPYHGSFSTNHTTLRAPPASDIGRGAVMYKSAVVNRHDGKTFESRP</sequence>
<proteinExistence type="predicted"/>
<dbReference type="Proteomes" id="UP000799640">
    <property type="component" value="Unassembled WGS sequence"/>
</dbReference>
<protein>
    <submittedName>
        <fullName evidence="1">Uncharacterized protein</fullName>
    </submittedName>
</protein>
<name>A0A6G1I518_9PEZI</name>
<dbReference type="AlphaFoldDB" id="A0A6G1I518"/>
<reference evidence="1" key="1">
    <citation type="journal article" date="2020" name="Stud. Mycol.">
        <title>101 Dothideomycetes genomes: a test case for predicting lifestyles and emergence of pathogens.</title>
        <authorList>
            <person name="Haridas S."/>
            <person name="Albert R."/>
            <person name="Binder M."/>
            <person name="Bloem J."/>
            <person name="Labutti K."/>
            <person name="Salamov A."/>
            <person name="Andreopoulos B."/>
            <person name="Baker S."/>
            <person name="Barry K."/>
            <person name="Bills G."/>
            <person name="Bluhm B."/>
            <person name="Cannon C."/>
            <person name="Castanera R."/>
            <person name="Culley D."/>
            <person name="Daum C."/>
            <person name="Ezra D."/>
            <person name="Gonzalez J."/>
            <person name="Henrissat B."/>
            <person name="Kuo A."/>
            <person name="Liang C."/>
            <person name="Lipzen A."/>
            <person name="Lutzoni F."/>
            <person name="Magnuson J."/>
            <person name="Mondo S."/>
            <person name="Nolan M."/>
            <person name="Ohm R."/>
            <person name="Pangilinan J."/>
            <person name="Park H.-J."/>
            <person name="Ramirez L."/>
            <person name="Alfaro M."/>
            <person name="Sun H."/>
            <person name="Tritt A."/>
            <person name="Yoshinaga Y."/>
            <person name="Zwiers L.-H."/>
            <person name="Turgeon B."/>
            <person name="Goodwin S."/>
            <person name="Spatafora J."/>
            <person name="Crous P."/>
            <person name="Grigoriev I."/>
        </authorList>
    </citation>
    <scope>NUCLEOTIDE SEQUENCE</scope>
    <source>
        <strain evidence="1">CBS 262.69</strain>
    </source>
</reference>
<dbReference type="EMBL" id="ML996690">
    <property type="protein sequence ID" value="KAF2403216.1"/>
    <property type="molecule type" value="Genomic_DNA"/>
</dbReference>